<feature type="binding site" evidence="9">
    <location>
        <begin position="47"/>
        <end position="52"/>
    </location>
    <ligand>
        <name>GTP</name>
        <dbReference type="ChEBI" id="CHEBI:37565"/>
    </ligand>
</feature>
<dbReference type="EMBL" id="JAINUG010000512">
    <property type="protein sequence ID" value="KAJ8367043.1"/>
    <property type="molecule type" value="Genomic_DNA"/>
</dbReference>
<keyword evidence="7" id="KW-0807">Transducer</keyword>
<accession>A0AAD7W0G6</accession>
<evidence type="ECO:0000256" key="10">
    <source>
        <dbReference type="PIRSR" id="PIRSR601019-2"/>
    </source>
</evidence>
<evidence type="ECO:0000256" key="11">
    <source>
        <dbReference type="SAM" id="MobiDB-lite"/>
    </source>
</evidence>
<feature type="binding site" evidence="9">
    <location>
        <begin position="155"/>
        <end position="156"/>
    </location>
    <ligand>
        <name>GTP</name>
        <dbReference type="ChEBI" id="CHEBI:37565"/>
    </ligand>
</feature>
<dbReference type="GO" id="GO:0003924">
    <property type="term" value="F:GTPase activity"/>
    <property type="evidence" value="ECO:0007669"/>
    <property type="project" value="InterPro"/>
</dbReference>
<dbReference type="SMART" id="SM00275">
    <property type="entry name" value="G_alpha"/>
    <property type="match status" value="1"/>
</dbReference>
<keyword evidence="4 10" id="KW-0460">Magnesium</keyword>
<dbReference type="FunFam" id="3.40.50.300:FF:000692">
    <property type="entry name" value="Guanine nucleotide-binding protein subunit alpha"/>
    <property type="match status" value="1"/>
</dbReference>
<organism evidence="12 13">
    <name type="scientific">Aldrovandia affinis</name>
    <dbReference type="NCBI Taxonomy" id="143900"/>
    <lineage>
        <taxon>Eukaryota</taxon>
        <taxon>Metazoa</taxon>
        <taxon>Chordata</taxon>
        <taxon>Craniata</taxon>
        <taxon>Vertebrata</taxon>
        <taxon>Euteleostomi</taxon>
        <taxon>Actinopterygii</taxon>
        <taxon>Neopterygii</taxon>
        <taxon>Teleostei</taxon>
        <taxon>Notacanthiformes</taxon>
        <taxon>Halosauridae</taxon>
        <taxon>Aldrovandia</taxon>
    </lineage>
</organism>
<evidence type="ECO:0000256" key="5">
    <source>
        <dbReference type="ARBA" id="ARBA00023134"/>
    </source>
</evidence>
<evidence type="ECO:0000256" key="4">
    <source>
        <dbReference type="ARBA" id="ARBA00022842"/>
    </source>
</evidence>
<evidence type="ECO:0000256" key="3">
    <source>
        <dbReference type="ARBA" id="ARBA00022741"/>
    </source>
</evidence>
<dbReference type="Pfam" id="PF00503">
    <property type="entry name" value="G-alpha"/>
    <property type="match status" value="1"/>
</dbReference>
<dbReference type="Proteomes" id="UP001221898">
    <property type="component" value="Unassembled WGS sequence"/>
</dbReference>
<evidence type="ECO:0008006" key="14">
    <source>
        <dbReference type="Google" id="ProtNLM"/>
    </source>
</evidence>
<keyword evidence="5 9" id="KW-0342">GTP-binding</keyword>
<dbReference type="GO" id="GO:0032502">
    <property type="term" value="P:developmental process"/>
    <property type="evidence" value="ECO:0007669"/>
    <property type="project" value="UniProtKB-ARBA"/>
</dbReference>
<evidence type="ECO:0000256" key="1">
    <source>
        <dbReference type="ARBA" id="ARBA00022707"/>
    </source>
</evidence>
<dbReference type="GO" id="GO:0031683">
    <property type="term" value="F:G-protein beta/gamma-subunit complex binding"/>
    <property type="evidence" value="ECO:0007669"/>
    <property type="project" value="InterPro"/>
</dbReference>
<dbReference type="AlphaFoldDB" id="A0AAD7W0G6"/>
<gene>
    <name evidence="12" type="ORF">AAFF_G00333570</name>
</gene>
<dbReference type="CDD" id="cd00066">
    <property type="entry name" value="G-alpha"/>
    <property type="match status" value="1"/>
</dbReference>
<dbReference type="GO" id="GO:0005525">
    <property type="term" value="F:GTP binding"/>
    <property type="evidence" value="ECO:0007669"/>
    <property type="project" value="UniProtKB-KW"/>
</dbReference>
<dbReference type="PRINTS" id="PR00318">
    <property type="entry name" value="GPROTEINA"/>
</dbReference>
<dbReference type="InterPro" id="IPR011025">
    <property type="entry name" value="GproteinA_insert"/>
</dbReference>
<feature type="binding site" evidence="10">
    <location>
        <position position="186"/>
    </location>
    <ligand>
        <name>Mg(2+)</name>
        <dbReference type="ChEBI" id="CHEBI:18420"/>
    </ligand>
</feature>
<evidence type="ECO:0000256" key="7">
    <source>
        <dbReference type="ARBA" id="ARBA00023224"/>
    </source>
</evidence>
<dbReference type="Gene3D" id="1.10.400.10">
    <property type="entry name" value="GI Alpha 1, domain 2-like"/>
    <property type="match status" value="1"/>
</dbReference>
<feature type="region of interest" description="Disordered" evidence="11">
    <location>
        <begin position="1"/>
        <end position="20"/>
    </location>
</feature>
<reference evidence="12" key="1">
    <citation type="journal article" date="2023" name="Science">
        <title>Genome structures resolve the early diversification of teleost fishes.</title>
        <authorList>
            <person name="Parey E."/>
            <person name="Louis A."/>
            <person name="Montfort J."/>
            <person name="Bouchez O."/>
            <person name="Roques C."/>
            <person name="Iampietro C."/>
            <person name="Lluch J."/>
            <person name="Castinel A."/>
            <person name="Donnadieu C."/>
            <person name="Desvignes T."/>
            <person name="Floi Bucao C."/>
            <person name="Jouanno E."/>
            <person name="Wen M."/>
            <person name="Mejri S."/>
            <person name="Dirks R."/>
            <person name="Jansen H."/>
            <person name="Henkel C."/>
            <person name="Chen W.J."/>
            <person name="Zahm M."/>
            <person name="Cabau C."/>
            <person name="Klopp C."/>
            <person name="Thompson A.W."/>
            <person name="Robinson-Rechavi M."/>
            <person name="Braasch I."/>
            <person name="Lecointre G."/>
            <person name="Bobe J."/>
            <person name="Postlethwait J.H."/>
            <person name="Berthelot C."/>
            <person name="Roest Crollius H."/>
            <person name="Guiguen Y."/>
        </authorList>
    </citation>
    <scope>NUCLEOTIDE SEQUENCE</scope>
    <source>
        <strain evidence="12">NC1722</strain>
    </source>
</reference>
<dbReference type="GO" id="GO:0005737">
    <property type="term" value="C:cytoplasm"/>
    <property type="evidence" value="ECO:0007669"/>
    <property type="project" value="TreeGrafter"/>
</dbReference>
<dbReference type="GO" id="GO:0007188">
    <property type="term" value="P:adenylate cyclase-modulating G protein-coupled receptor signaling pathway"/>
    <property type="evidence" value="ECO:0007669"/>
    <property type="project" value="TreeGrafter"/>
</dbReference>
<keyword evidence="3 9" id="KW-0547">Nucleotide-binding</keyword>
<keyword evidence="8" id="KW-0449">Lipoprotein</keyword>
<dbReference type="PANTHER" id="PTHR10218">
    <property type="entry name" value="GTP-BINDING PROTEIN ALPHA SUBUNIT"/>
    <property type="match status" value="1"/>
</dbReference>
<keyword evidence="2 10" id="KW-0479">Metal-binding</keyword>
<dbReference type="GO" id="GO:0005834">
    <property type="term" value="C:heterotrimeric G-protein complex"/>
    <property type="evidence" value="ECO:0007669"/>
    <property type="project" value="TreeGrafter"/>
</dbReference>
<evidence type="ECO:0000256" key="2">
    <source>
        <dbReference type="ARBA" id="ARBA00022723"/>
    </source>
</evidence>
<keyword evidence="6" id="KW-0564">Palmitate</keyword>
<sequence>MGLCLGSEMPEDGKRAKARSSQIDRELYEHAKRELNVVKVLMLGAAESGKSTLVKQMKIIHSHGFTNQELTSFKPAVLDNLLTSMKFVLHGMGVLRINLANAKNKVHAHSVLSCGRCFDEDQVLFPFLGHALCCLWADQGVQAAASRGYEFELNDSALYFFESMSRIVSPDYTPTETDVLRVRLRTTGVIETQFKVNHLVFRMYDVGGQRTERRKWMGCFEDVRAVLFVVSLSGYDMTLVEDPAMNRLQESLKLFSSICNNVFFRSTSMMLFMNKIDLFQEKILHSGHAICGCTSPVQRCCRGCVDVSIAVAVFLSCQRADMSSLVPWADCDVDGAARYIAGMFVALNATPSKLIYHHFTTATDTSNVQVVFQVVMDTIIKENLEAVSLL</sequence>
<feature type="binding site" evidence="9">
    <location>
        <begin position="205"/>
        <end position="209"/>
    </location>
    <ligand>
        <name>GTP</name>
        <dbReference type="ChEBI" id="CHEBI:37565"/>
    </ligand>
</feature>
<dbReference type="InterPro" id="IPR027417">
    <property type="entry name" value="P-loop_NTPase"/>
</dbReference>
<keyword evidence="1" id="KW-0519">Myristate</keyword>
<evidence type="ECO:0000256" key="8">
    <source>
        <dbReference type="ARBA" id="ARBA00023288"/>
    </source>
</evidence>
<dbReference type="PANTHER" id="PTHR10218:SF231">
    <property type="entry name" value="GUANINE NUCLEOTIDE BINDING PROTEIN (G PROTEIN) ALPHA V1"/>
    <property type="match status" value="1"/>
</dbReference>
<dbReference type="FunFam" id="3.40.50.300:FF:003800">
    <property type="entry name" value="Guanine nucleotide-binding protein G(k) subunit alpha"/>
    <property type="match status" value="1"/>
</dbReference>
<dbReference type="InterPro" id="IPR001019">
    <property type="entry name" value="Gprotein_alpha_su"/>
</dbReference>
<proteinExistence type="predicted"/>
<name>A0AAD7W0G6_9TELE</name>
<dbReference type="PROSITE" id="PS51882">
    <property type="entry name" value="G_ALPHA"/>
    <property type="match status" value="1"/>
</dbReference>
<dbReference type="GO" id="GO:0046872">
    <property type="term" value="F:metal ion binding"/>
    <property type="evidence" value="ECO:0007669"/>
    <property type="project" value="UniProtKB-KW"/>
</dbReference>
<feature type="binding site" evidence="9">
    <location>
        <begin position="180"/>
        <end position="186"/>
    </location>
    <ligand>
        <name>GTP</name>
        <dbReference type="ChEBI" id="CHEBI:37565"/>
    </ligand>
</feature>
<dbReference type="Gene3D" id="3.40.50.300">
    <property type="entry name" value="P-loop containing nucleotide triphosphate hydrolases"/>
    <property type="match status" value="1"/>
</dbReference>
<dbReference type="SUPFAM" id="SSF52540">
    <property type="entry name" value="P-loop containing nucleoside triphosphate hydrolases"/>
    <property type="match status" value="1"/>
</dbReference>
<evidence type="ECO:0000256" key="6">
    <source>
        <dbReference type="ARBA" id="ARBA00023139"/>
    </source>
</evidence>
<protein>
    <recommendedName>
        <fullName evidence="14">Guanine nucleotide-binding protein G(O) subunit alpha-like</fullName>
    </recommendedName>
</protein>
<feature type="binding site" evidence="10">
    <location>
        <position position="51"/>
    </location>
    <ligand>
        <name>Mg(2+)</name>
        <dbReference type="ChEBI" id="CHEBI:18420"/>
    </ligand>
</feature>
<dbReference type="GO" id="GO:0001664">
    <property type="term" value="F:G protein-coupled receptor binding"/>
    <property type="evidence" value="ECO:0007669"/>
    <property type="project" value="TreeGrafter"/>
</dbReference>
<evidence type="ECO:0000313" key="12">
    <source>
        <dbReference type="EMBL" id="KAJ8367043.1"/>
    </source>
</evidence>
<comment type="caution">
    <text evidence="12">The sequence shown here is derived from an EMBL/GenBank/DDBJ whole genome shotgun (WGS) entry which is preliminary data.</text>
</comment>
<evidence type="ECO:0000313" key="13">
    <source>
        <dbReference type="Proteomes" id="UP001221898"/>
    </source>
</evidence>
<evidence type="ECO:0000256" key="9">
    <source>
        <dbReference type="PIRSR" id="PIRSR601019-1"/>
    </source>
</evidence>
<feature type="binding site" evidence="9">
    <location>
        <begin position="274"/>
        <end position="277"/>
    </location>
    <ligand>
        <name>GTP</name>
        <dbReference type="ChEBI" id="CHEBI:37565"/>
    </ligand>
</feature>
<dbReference type="SUPFAM" id="SSF47895">
    <property type="entry name" value="Transducin (alpha subunit), insertion domain"/>
    <property type="match status" value="1"/>
</dbReference>
<keyword evidence="13" id="KW-1185">Reference proteome</keyword>
<dbReference type="FunFam" id="1.10.400.10:FF:000007">
    <property type="entry name" value="Guanine nucleotide-binding protein subunit alpha"/>
    <property type="match status" value="1"/>
</dbReference>
<feature type="binding site" evidence="9">
    <location>
        <position position="362"/>
    </location>
    <ligand>
        <name>GTP</name>
        <dbReference type="ChEBI" id="CHEBI:37565"/>
    </ligand>
</feature>